<dbReference type="InterPro" id="IPR045053">
    <property type="entry name" value="MAN-like"/>
</dbReference>
<feature type="chain" id="PRO_5008711049" evidence="11">
    <location>
        <begin position="32"/>
        <end position="746"/>
    </location>
</feature>
<dbReference type="SMART" id="SM00637">
    <property type="entry name" value="CBD_II"/>
    <property type="match status" value="1"/>
</dbReference>
<keyword evidence="8" id="KW-0326">Glycosidase</keyword>
<feature type="domain" description="Fibronectin type-III" evidence="12">
    <location>
        <begin position="502"/>
        <end position="598"/>
    </location>
</feature>
<dbReference type="GO" id="GO:0030247">
    <property type="term" value="F:polysaccharide binding"/>
    <property type="evidence" value="ECO:0007669"/>
    <property type="project" value="UniProtKB-UniRule"/>
</dbReference>
<sequence>MPLHARSRPLAVACATALVAGALVALPAAHAATGGCTVTYRPTNDWGGGATVEVTVTNHGTTLTGWTLGWTFPGNQQVTSGWNGTYQQSGAAVTVRNADWNATVAEGASVGTGFSLTYSGGNPAPTAFTLNGAPCTGPTTSTPPASPTPTPTVDPTVSPTPTPTGDPTPTDPPGIGRVTRQGTRLLLDGAPFRFGGVNLSWLGLDENVGGIAYPSTFRIDDGLDTAKAMGATVVRSHTLGISTAHPLTLEPKLGQFNDQAFATIDHAVAAARSRGLHLVVPLTDNWHWYHGGRHDFTDWLGLPEDAFYTDPRAIAAFETYIDHLLNHVNPYTGTAFKDEPAVLAWELGNELTGVNTTWIRTISAHLKQLSPRTLVASHWSGQEYGVDEVDIVDAHYYPFNSADQIRNDARDITSHGKVYLAGEYGSTDVTSAKLDPLTGDGNVTGALFWQIFPHRDDFGYVQHNDGYTLHYPGDDATMRGRADAIRRFQYAMSGRAVPPVPAPGAPRLTTAQRTGGGVALAWRGSTTAARYTVRRSTTGADGPWTTICDRCASDNDTPWTDTTAPGTAAWYQVTGYTADGVGGPASAALKIGEGTSIGTTLYDFESGVDGWSGTGVAGGPWAVTDWATSGRQSVKADLTLGARTAYLARTGALNLSGRGSLRLSAKLAAWGNAGGGVQVKVYVKTGPSWAWHDGGPQPLTTAGSTLTLDLTGLADLGDVREVGVQVVSPADSSGGSAVYVDNVTVA</sequence>
<evidence type="ECO:0000256" key="8">
    <source>
        <dbReference type="ARBA" id="ARBA00023295"/>
    </source>
</evidence>
<dbReference type="InterPro" id="IPR008979">
    <property type="entry name" value="Galactose-bd-like_sf"/>
</dbReference>
<dbReference type="InterPro" id="IPR008965">
    <property type="entry name" value="CBM2/CBM3_carb-bd_dom_sf"/>
</dbReference>
<dbReference type="InterPro" id="IPR018366">
    <property type="entry name" value="CBM2_CS"/>
</dbReference>
<dbReference type="PANTHER" id="PTHR31451:SF39">
    <property type="entry name" value="MANNAN ENDO-1,4-BETA-MANNOSIDASE 1"/>
    <property type="match status" value="1"/>
</dbReference>
<dbReference type="RefSeq" id="WP_091613525.1">
    <property type="nucleotide sequence ID" value="NZ_FMCX01000008.1"/>
</dbReference>
<dbReference type="Pfam" id="PF00553">
    <property type="entry name" value="CBM_2"/>
    <property type="match status" value="1"/>
</dbReference>
<dbReference type="PROSITE" id="PS00561">
    <property type="entry name" value="CBM2_A"/>
    <property type="match status" value="1"/>
</dbReference>
<evidence type="ECO:0000256" key="11">
    <source>
        <dbReference type="SAM" id="SignalP"/>
    </source>
</evidence>
<dbReference type="InterPro" id="IPR013783">
    <property type="entry name" value="Ig-like_fold"/>
</dbReference>
<dbReference type="InterPro" id="IPR003961">
    <property type="entry name" value="FN3_dom"/>
</dbReference>
<dbReference type="PROSITE" id="PS50853">
    <property type="entry name" value="FN3"/>
    <property type="match status" value="1"/>
</dbReference>
<keyword evidence="6 14" id="KW-0378">Hydrolase</keyword>
<feature type="compositionally biased region" description="Pro residues" evidence="10">
    <location>
        <begin position="144"/>
        <end position="172"/>
    </location>
</feature>
<dbReference type="Proteomes" id="UP000199504">
    <property type="component" value="Unassembled WGS sequence"/>
</dbReference>
<dbReference type="SUPFAM" id="SSF49785">
    <property type="entry name" value="Galactose-binding domain-like"/>
    <property type="match status" value="1"/>
</dbReference>
<evidence type="ECO:0000256" key="5">
    <source>
        <dbReference type="ARBA" id="ARBA00022729"/>
    </source>
</evidence>
<evidence type="ECO:0000259" key="12">
    <source>
        <dbReference type="PROSITE" id="PS50853"/>
    </source>
</evidence>
<evidence type="ECO:0000256" key="7">
    <source>
        <dbReference type="ARBA" id="ARBA00023277"/>
    </source>
</evidence>
<evidence type="ECO:0000256" key="10">
    <source>
        <dbReference type="SAM" id="MobiDB-lite"/>
    </source>
</evidence>
<proteinExistence type="predicted"/>
<accession>A0A1C5AB09</accession>
<dbReference type="Gene3D" id="2.60.120.260">
    <property type="entry name" value="Galactose-binding domain-like"/>
    <property type="match status" value="1"/>
</dbReference>
<feature type="domain" description="CBM2" evidence="13">
    <location>
        <begin position="29"/>
        <end position="138"/>
    </location>
</feature>
<gene>
    <name evidence="14" type="ORF">GA0070564_108228</name>
</gene>
<evidence type="ECO:0000256" key="4">
    <source>
        <dbReference type="ARBA" id="ARBA00022525"/>
    </source>
</evidence>
<keyword evidence="5 11" id="KW-0732">Signal</keyword>
<dbReference type="InterPro" id="IPR012291">
    <property type="entry name" value="CBM2_carb-bd_dom_sf"/>
</dbReference>
<dbReference type="InterPro" id="IPR001547">
    <property type="entry name" value="Glyco_hydro_5"/>
</dbReference>
<dbReference type="InterPro" id="IPR049475">
    <property type="entry name" value="Mann_GBD_bact"/>
</dbReference>
<evidence type="ECO:0000259" key="13">
    <source>
        <dbReference type="PROSITE" id="PS51173"/>
    </source>
</evidence>
<dbReference type="InterPro" id="IPR001919">
    <property type="entry name" value="CBD2"/>
</dbReference>
<dbReference type="GO" id="GO:0000272">
    <property type="term" value="P:polysaccharide catabolic process"/>
    <property type="evidence" value="ECO:0007669"/>
    <property type="project" value="UniProtKB-KW"/>
</dbReference>
<dbReference type="PROSITE" id="PS51173">
    <property type="entry name" value="CBM2"/>
    <property type="match status" value="1"/>
</dbReference>
<keyword evidence="9" id="KW-0624">Polysaccharide degradation</keyword>
<dbReference type="Gene3D" id="2.60.40.10">
    <property type="entry name" value="Immunoglobulins"/>
    <property type="match status" value="1"/>
</dbReference>
<feature type="region of interest" description="Disordered" evidence="10">
    <location>
        <begin position="129"/>
        <end position="178"/>
    </location>
</feature>
<evidence type="ECO:0000256" key="1">
    <source>
        <dbReference type="ARBA" id="ARBA00000966"/>
    </source>
</evidence>
<comment type="catalytic activity">
    <reaction evidence="1">
        <text>Endohydrolysis of (1-&gt;4)-beta-D-glucosidic linkages in cellulose, lichenin and cereal beta-D-glucans.</text>
        <dbReference type="EC" id="3.2.1.4"/>
    </reaction>
</comment>
<dbReference type="Pfam" id="PF21253">
    <property type="entry name" value="Mann_GBD_bact"/>
    <property type="match status" value="1"/>
</dbReference>
<dbReference type="Gene3D" id="3.20.20.80">
    <property type="entry name" value="Glycosidases"/>
    <property type="match status" value="1"/>
</dbReference>
<dbReference type="EMBL" id="FMCX01000008">
    <property type="protein sequence ID" value="SCF42385.1"/>
    <property type="molecule type" value="Genomic_DNA"/>
</dbReference>
<evidence type="ECO:0000256" key="9">
    <source>
        <dbReference type="ARBA" id="ARBA00023326"/>
    </source>
</evidence>
<dbReference type="STRING" id="262898.GA0070564_108228"/>
<dbReference type="Pfam" id="PF26410">
    <property type="entry name" value="GH5_mannosidase"/>
    <property type="match status" value="1"/>
</dbReference>
<dbReference type="GO" id="GO:0016985">
    <property type="term" value="F:mannan endo-1,4-beta-mannosidase activity"/>
    <property type="evidence" value="ECO:0007669"/>
    <property type="project" value="TreeGrafter"/>
</dbReference>
<dbReference type="GO" id="GO:0008810">
    <property type="term" value="F:cellulase activity"/>
    <property type="evidence" value="ECO:0007669"/>
    <property type="project" value="UniProtKB-EC"/>
</dbReference>
<comment type="subcellular location">
    <subcellularLocation>
        <location evidence="3">Secreted</location>
    </subcellularLocation>
</comment>
<evidence type="ECO:0000256" key="6">
    <source>
        <dbReference type="ARBA" id="ARBA00022801"/>
    </source>
</evidence>
<dbReference type="InterPro" id="IPR017853">
    <property type="entry name" value="GH"/>
</dbReference>
<dbReference type="SUPFAM" id="SSF51445">
    <property type="entry name" value="(Trans)glycosidases"/>
    <property type="match status" value="1"/>
</dbReference>
<keyword evidence="7" id="KW-0119">Carbohydrate metabolism</keyword>
<keyword evidence="15" id="KW-1185">Reference proteome</keyword>
<comment type="catalytic activity">
    <reaction evidence="2">
        <text>Random hydrolysis of (1-&gt;4)-beta-D-mannosidic linkages in mannans, galactomannans and glucomannans.</text>
        <dbReference type="EC" id="3.2.1.78"/>
    </reaction>
</comment>
<feature type="signal peptide" evidence="11">
    <location>
        <begin position="1"/>
        <end position="31"/>
    </location>
</feature>
<dbReference type="SUPFAM" id="SSF49384">
    <property type="entry name" value="Carbohydrate-binding domain"/>
    <property type="match status" value="1"/>
</dbReference>
<evidence type="ECO:0000313" key="15">
    <source>
        <dbReference type="Proteomes" id="UP000199504"/>
    </source>
</evidence>
<evidence type="ECO:0000313" key="14">
    <source>
        <dbReference type="EMBL" id="SCF42385.1"/>
    </source>
</evidence>
<dbReference type="AlphaFoldDB" id="A0A1C5AB09"/>
<name>A0A1C5AB09_9ACTN</name>
<evidence type="ECO:0000256" key="3">
    <source>
        <dbReference type="ARBA" id="ARBA00004613"/>
    </source>
</evidence>
<reference evidence="15" key="1">
    <citation type="submission" date="2016-06" db="EMBL/GenBank/DDBJ databases">
        <authorList>
            <person name="Varghese N."/>
            <person name="Submissions Spin"/>
        </authorList>
    </citation>
    <scope>NUCLEOTIDE SEQUENCE [LARGE SCALE GENOMIC DNA]</scope>
    <source>
        <strain evidence="15">DSM 44830</strain>
    </source>
</reference>
<dbReference type="Gene3D" id="2.60.40.290">
    <property type="match status" value="1"/>
</dbReference>
<evidence type="ECO:0000256" key="2">
    <source>
        <dbReference type="ARBA" id="ARBA00001678"/>
    </source>
</evidence>
<keyword evidence="4" id="KW-0964">Secreted</keyword>
<dbReference type="GO" id="GO:0005576">
    <property type="term" value="C:extracellular region"/>
    <property type="evidence" value="ECO:0007669"/>
    <property type="project" value="UniProtKB-SubCell"/>
</dbReference>
<protein>
    <submittedName>
        <fullName evidence="14">Cellulase (Glycosyl hydrolase family 5)</fullName>
    </submittedName>
</protein>
<dbReference type="OrthoDB" id="9762066at2"/>
<organism evidence="14 15">
    <name type="scientific">Micromonospora mirobrigensis</name>
    <dbReference type="NCBI Taxonomy" id="262898"/>
    <lineage>
        <taxon>Bacteria</taxon>
        <taxon>Bacillati</taxon>
        <taxon>Actinomycetota</taxon>
        <taxon>Actinomycetes</taxon>
        <taxon>Micromonosporales</taxon>
        <taxon>Micromonosporaceae</taxon>
        <taxon>Micromonospora</taxon>
    </lineage>
</organism>
<dbReference type="PANTHER" id="PTHR31451">
    <property type="match status" value="1"/>
</dbReference>